<dbReference type="InterPro" id="IPR051486">
    <property type="entry name" value="Hcy_S-methyltransferase"/>
</dbReference>
<dbReference type="PANTHER" id="PTHR46015">
    <property type="entry name" value="ZGC:172121"/>
    <property type="match status" value="1"/>
</dbReference>
<dbReference type="GO" id="GO:0008898">
    <property type="term" value="F:S-adenosylmethionine-homocysteine S-methyltransferase activity"/>
    <property type="evidence" value="ECO:0007669"/>
    <property type="project" value="TreeGrafter"/>
</dbReference>
<keyword evidence="1" id="KW-0479">Metal-binding</keyword>
<evidence type="ECO:0000256" key="1">
    <source>
        <dbReference type="ARBA" id="ARBA00022723"/>
    </source>
</evidence>
<evidence type="ECO:0000259" key="5">
    <source>
        <dbReference type="PROSITE" id="PS50970"/>
    </source>
</evidence>
<dbReference type="InterPro" id="IPR003726">
    <property type="entry name" value="HCY_dom"/>
</dbReference>
<evidence type="ECO:0000313" key="6">
    <source>
        <dbReference type="EMBL" id="CAG5055731.1"/>
    </source>
</evidence>
<dbReference type="GO" id="GO:0033528">
    <property type="term" value="P:S-methylmethionine cycle"/>
    <property type="evidence" value="ECO:0007669"/>
    <property type="project" value="TreeGrafter"/>
</dbReference>
<evidence type="ECO:0000313" key="7">
    <source>
        <dbReference type="Proteomes" id="UP000691718"/>
    </source>
</evidence>
<keyword evidence="4" id="KW-0175">Coiled coil</keyword>
<evidence type="ECO:0000256" key="3">
    <source>
        <dbReference type="PROSITE-ProRule" id="PRU00333"/>
    </source>
</evidence>
<dbReference type="OrthoDB" id="261426at2759"/>
<proteinExistence type="predicted"/>
<dbReference type="Proteomes" id="UP000691718">
    <property type="component" value="Unassembled WGS sequence"/>
</dbReference>
<sequence>MGDGKVLVLDGGFSSQISCHVSTTAEGDPLWSARFLQTNPEDVFHTHLDFLCAGADVISTNTYQASVEGFVKHLGVSSEEGLGLIRLAVDLAERARDTYLEDNDGTPRRNLKPLIAGSVGPYGAYLHDGSEYLGNYADKISSETMKEWHKPRIKTLLESGVDLLAMETIPCFKEAEVLINLLKEYPSAKAWLSFSCKDDKSLAHGEDFQTTVIKCWEANPKQLLALGVNCCAPKVVSNLLRGINDGREPIPLVTYPNSGEAYCPEIGWTDKDKVDSIDKYVHEWLDLDKTELKKEIDKVLSSVPGHGKLRFELRDDKFSDYLMLMRERDARYTLYHENLALELKCKELVNSSQCHQYNEEQGDPVILRIALDRCREQLSATQSKLKKMIDDYSDTVPRREYDVLENKHNELNKKLDTLKTEYEALENCYRRVVVIIAAQKKSLQEELSEIKERCRELERAGTPRPQWEICADFIAGGRDSK</sequence>
<gene>
    <name evidence="6" type="ORF">PAPOLLO_LOCUS26441</name>
</gene>
<dbReference type="EMBL" id="CAJQZP010001584">
    <property type="protein sequence ID" value="CAG5055731.1"/>
    <property type="molecule type" value="Genomic_DNA"/>
</dbReference>
<evidence type="ECO:0000256" key="4">
    <source>
        <dbReference type="SAM" id="Coils"/>
    </source>
</evidence>
<comment type="caution">
    <text evidence="3">Lacks conserved residue(s) required for the propagation of feature annotation.</text>
</comment>
<feature type="coiled-coil region" evidence="4">
    <location>
        <begin position="371"/>
        <end position="460"/>
    </location>
</feature>
<dbReference type="Pfam" id="PF02574">
    <property type="entry name" value="S-methyl_trans"/>
    <property type="match status" value="1"/>
</dbReference>
<organism evidence="6 7">
    <name type="scientific">Parnassius apollo</name>
    <name type="common">Apollo butterfly</name>
    <name type="synonym">Papilio apollo</name>
    <dbReference type="NCBI Taxonomy" id="110799"/>
    <lineage>
        <taxon>Eukaryota</taxon>
        <taxon>Metazoa</taxon>
        <taxon>Ecdysozoa</taxon>
        <taxon>Arthropoda</taxon>
        <taxon>Hexapoda</taxon>
        <taxon>Insecta</taxon>
        <taxon>Pterygota</taxon>
        <taxon>Neoptera</taxon>
        <taxon>Endopterygota</taxon>
        <taxon>Lepidoptera</taxon>
        <taxon>Glossata</taxon>
        <taxon>Ditrysia</taxon>
        <taxon>Papilionoidea</taxon>
        <taxon>Papilionidae</taxon>
        <taxon>Parnassiinae</taxon>
        <taxon>Parnassini</taxon>
        <taxon>Parnassius</taxon>
        <taxon>Parnassius</taxon>
    </lineage>
</organism>
<protein>
    <submittedName>
        <fullName evidence="6">(apollo) hypothetical protein</fullName>
    </submittedName>
</protein>
<evidence type="ECO:0000256" key="2">
    <source>
        <dbReference type="ARBA" id="ARBA00022833"/>
    </source>
</evidence>
<comment type="caution">
    <text evidence="6">The sequence shown here is derived from an EMBL/GenBank/DDBJ whole genome shotgun (WGS) entry which is preliminary data.</text>
</comment>
<keyword evidence="2" id="KW-0862">Zinc</keyword>
<dbReference type="PANTHER" id="PTHR46015:SF1">
    <property type="entry name" value="HOMOCYSTEINE S-METHYLTRANSFERASE-LIKE ISOFORM 1"/>
    <property type="match status" value="1"/>
</dbReference>
<keyword evidence="7" id="KW-1185">Reference proteome</keyword>
<dbReference type="AlphaFoldDB" id="A0A8S3YCD4"/>
<dbReference type="GO" id="GO:0009086">
    <property type="term" value="P:methionine biosynthetic process"/>
    <property type="evidence" value="ECO:0007669"/>
    <property type="project" value="TreeGrafter"/>
</dbReference>
<feature type="domain" description="Hcy-binding" evidence="5">
    <location>
        <begin position="1"/>
        <end position="314"/>
    </location>
</feature>
<dbReference type="GO" id="GO:0046872">
    <property type="term" value="F:metal ion binding"/>
    <property type="evidence" value="ECO:0007669"/>
    <property type="project" value="UniProtKB-KW"/>
</dbReference>
<name>A0A8S3YCD4_PARAO</name>
<accession>A0A8S3YCD4</accession>
<dbReference type="PROSITE" id="PS50970">
    <property type="entry name" value="HCY"/>
    <property type="match status" value="1"/>
</dbReference>
<dbReference type="NCBIfam" id="NF007020">
    <property type="entry name" value="PRK09485.1"/>
    <property type="match status" value="1"/>
</dbReference>
<reference evidence="6" key="1">
    <citation type="submission" date="2021-04" db="EMBL/GenBank/DDBJ databases">
        <authorList>
            <person name="Tunstrom K."/>
        </authorList>
    </citation>
    <scope>NUCLEOTIDE SEQUENCE</scope>
</reference>